<organism evidence="2 3">
    <name type="scientific">Chrysochromulina tobinii</name>
    <dbReference type="NCBI Taxonomy" id="1460289"/>
    <lineage>
        <taxon>Eukaryota</taxon>
        <taxon>Haptista</taxon>
        <taxon>Haptophyta</taxon>
        <taxon>Prymnesiophyceae</taxon>
        <taxon>Prymnesiales</taxon>
        <taxon>Chrysochromulinaceae</taxon>
        <taxon>Chrysochromulina</taxon>
    </lineage>
</organism>
<evidence type="ECO:0000256" key="1">
    <source>
        <dbReference type="SAM" id="MobiDB-lite"/>
    </source>
</evidence>
<dbReference type="Proteomes" id="UP000037460">
    <property type="component" value="Unassembled WGS sequence"/>
</dbReference>
<reference evidence="3" key="1">
    <citation type="journal article" date="2015" name="PLoS Genet.">
        <title>Genome Sequence and Transcriptome Analyses of Chrysochromulina tobin: Metabolic Tools for Enhanced Algal Fitness in the Prominent Order Prymnesiales (Haptophyceae).</title>
        <authorList>
            <person name="Hovde B.T."/>
            <person name="Deodato C.R."/>
            <person name="Hunsperger H.M."/>
            <person name="Ryken S.A."/>
            <person name="Yost W."/>
            <person name="Jha R.K."/>
            <person name="Patterson J."/>
            <person name="Monnat R.J. Jr."/>
            <person name="Barlow S.B."/>
            <person name="Starkenburg S.R."/>
            <person name="Cattolico R.A."/>
        </authorList>
    </citation>
    <scope>NUCLEOTIDE SEQUENCE</scope>
    <source>
        <strain evidence="3">CCMP291</strain>
    </source>
</reference>
<evidence type="ECO:0000313" key="2">
    <source>
        <dbReference type="EMBL" id="KOO32233.1"/>
    </source>
</evidence>
<sequence length="58" mass="5864">APNDGLRTGVNDGLRTGVNDGLRTGVNDGLRTDMRSRSAAASAKGRDDPIGALSAAEP</sequence>
<comment type="caution">
    <text evidence="2">The sequence shown here is derived from an EMBL/GenBank/DDBJ whole genome shotgun (WGS) entry which is preliminary data.</text>
</comment>
<accession>A0A0M0K1G5</accession>
<dbReference type="AlphaFoldDB" id="A0A0M0K1G5"/>
<gene>
    <name evidence="2" type="ORF">Ctob_012509</name>
</gene>
<name>A0A0M0K1G5_9EUKA</name>
<feature type="non-terminal residue" evidence="2">
    <location>
        <position position="1"/>
    </location>
</feature>
<keyword evidence="3" id="KW-1185">Reference proteome</keyword>
<dbReference type="EMBL" id="JWZX01001821">
    <property type="protein sequence ID" value="KOO32233.1"/>
    <property type="molecule type" value="Genomic_DNA"/>
</dbReference>
<proteinExistence type="predicted"/>
<evidence type="ECO:0000313" key="3">
    <source>
        <dbReference type="Proteomes" id="UP000037460"/>
    </source>
</evidence>
<feature type="region of interest" description="Disordered" evidence="1">
    <location>
        <begin position="1"/>
        <end position="58"/>
    </location>
</feature>
<protein>
    <submittedName>
        <fullName evidence="2">Uncharacterized protein</fullName>
    </submittedName>
</protein>